<dbReference type="OrthoDB" id="365880at2759"/>
<sequence length="959" mass="104802">MKKWKHLRLVTDANLANGTLEQGGTVGSERLQPFYSRHPAHRSAITNLVEFCRAFPDLLRISKEEGSRHWKLQAAPGTGRGTGNLDSITVAAKLAVFISTAERPLLGSDLPGFYHLNPEYREFISSSGGLRLFCDDHPGLVCYHWQYNEIRLPQHCCYFLRNKCRYKRSHGEFLHDASVSSGAVCCSYGPACKSGHWQEVEKLAAAEASSQDAESIDSETECEHEADALELSASQIRWAHDSIEVRFRNGRLLVDTLKELLSGDLEACALPKLSVWQEGNVWFAVTGNRRLWVLRELARMTNRDVRVAVRRLSSGAANSAWFRRMFTTRTHGESVCFVALKHHFPSMGFALASLEPSTAPSAQDLEIGHLLQGSPKDSRLNALEAWFSSFSATSRIRARPDLFSVSGSGLVAFASPVQGTFVSAPAGAKLPEAGQGSGEPASENFGPKSTSRSLVWKAKAAHPPKEDAMEDAFQDPLREPSPGSGTRSPQDCRSRDVNEEQHKCEQSQGSQGKQPVLHKGEHVSVKKHSGMGCAIVSFEDAEVRQRILVKGPREVGGVKIDVAAHVDTATLREAPNDLFVAWGRQAERSTPLSAQDLARHFDARCEEVCKEQQAGMRAAAKAAEEPVEEGESSHGLVDRVQPPSARAASPGRQPCSCSLDSLISRLPTRILQELAPPDLAALLHSTCAQKLVLQEGRRIQVVPSTGSDLRKLPQAQVTHQDLVEIAAELGLSGGTGMCTAMQPVNGGIHRVSIGYSVQMRIESCLAHMQTLKFFLGTTALRDAASFLSKTCQVIVVDFFEELHQGGLGLAQHVVSASATDPVQVISQVIHQHGPDVCVAEFRQASDALAAGRICRGAGLQLICSAPWPLNALAESFFMSGFGAYVPPCISFPFVAAVMLRPEMDFWQVYRNVQATVCSMSWNKTCATHMAPQKEVLFPTYVHLKPLQSPMDLEKAEQKD</sequence>
<feature type="compositionally biased region" description="Basic and acidic residues" evidence="1">
    <location>
        <begin position="490"/>
        <end position="505"/>
    </location>
</feature>
<organism evidence="2 3">
    <name type="scientific">Symbiodinium natans</name>
    <dbReference type="NCBI Taxonomy" id="878477"/>
    <lineage>
        <taxon>Eukaryota</taxon>
        <taxon>Sar</taxon>
        <taxon>Alveolata</taxon>
        <taxon>Dinophyceae</taxon>
        <taxon>Suessiales</taxon>
        <taxon>Symbiodiniaceae</taxon>
        <taxon>Symbiodinium</taxon>
    </lineage>
</organism>
<feature type="region of interest" description="Disordered" evidence="1">
    <location>
        <begin position="428"/>
        <end position="518"/>
    </location>
</feature>
<evidence type="ECO:0000256" key="1">
    <source>
        <dbReference type="SAM" id="MobiDB-lite"/>
    </source>
</evidence>
<accession>A0A812QHN7</accession>
<protein>
    <submittedName>
        <fullName evidence="2">Uncharacterized protein</fullName>
    </submittedName>
</protein>
<gene>
    <name evidence="2" type="ORF">SNAT2548_LOCUS20456</name>
</gene>
<evidence type="ECO:0000313" key="3">
    <source>
        <dbReference type="Proteomes" id="UP000604046"/>
    </source>
</evidence>
<name>A0A812QHN7_9DINO</name>
<reference evidence="2" key="1">
    <citation type="submission" date="2021-02" db="EMBL/GenBank/DDBJ databases">
        <authorList>
            <person name="Dougan E. K."/>
            <person name="Rhodes N."/>
            <person name="Thang M."/>
            <person name="Chan C."/>
        </authorList>
    </citation>
    <scope>NUCLEOTIDE SEQUENCE</scope>
</reference>
<feature type="region of interest" description="Disordered" evidence="1">
    <location>
        <begin position="620"/>
        <end position="652"/>
    </location>
</feature>
<dbReference type="AlphaFoldDB" id="A0A812QHN7"/>
<dbReference type="Proteomes" id="UP000604046">
    <property type="component" value="Unassembled WGS sequence"/>
</dbReference>
<keyword evidence="3" id="KW-1185">Reference proteome</keyword>
<comment type="caution">
    <text evidence="2">The sequence shown here is derived from an EMBL/GenBank/DDBJ whole genome shotgun (WGS) entry which is preliminary data.</text>
</comment>
<proteinExistence type="predicted"/>
<evidence type="ECO:0000313" key="2">
    <source>
        <dbReference type="EMBL" id="CAE7374398.1"/>
    </source>
</evidence>
<dbReference type="EMBL" id="CAJNDS010002210">
    <property type="protein sequence ID" value="CAE7374398.1"/>
    <property type="molecule type" value="Genomic_DNA"/>
</dbReference>